<proteinExistence type="predicted"/>
<evidence type="ECO:0000256" key="1">
    <source>
        <dbReference type="SAM" id="MobiDB-lite"/>
    </source>
</evidence>
<protein>
    <submittedName>
        <fullName evidence="3">Uncharacterized protein</fullName>
    </submittedName>
</protein>
<reference evidence="3" key="1">
    <citation type="submission" date="2022-11" db="UniProtKB">
        <authorList>
            <consortium name="WormBaseParasite"/>
        </authorList>
    </citation>
    <scope>IDENTIFICATION</scope>
</reference>
<keyword evidence="2" id="KW-1185">Reference proteome</keyword>
<feature type="region of interest" description="Disordered" evidence="1">
    <location>
        <begin position="1"/>
        <end position="23"/>
    </location>
</feature>
<dbReference type="Proteomes" id="UP000887565">
    <property type="component" value="Unplaced"/>
</dbReference>
<dbReference type="AlphaFoldDB" id="A0A915ILD5"/>
<evidence type="ECO:0000313" key="3">
    <source>
        <dbReference type="WBParaSite" id="nRc.2.0.1.t14630-RA"/>
    </source>
</evidence>
<organism evidence="2 3">
    <name type="scientific">Romanomermis culicivorax</name>
    <name type="common">Nematode worm</name>
    <dbReference type="NCBI Taxonomy" id="13658"/>
    <lineage>
        <taxon>Eukaryota</taxon>
        <taxon>Metazoa</taxon>
        <taxon>Ecdysozoa</taxon>
        <taxon>Nematoda</taxon>
        <taxon>Enoplea</taxon>
        <taxon>Dorylaimia</taxon>
        <taxon>Mermithida</taxon>
        <taxon>Mermithoidea</taxon>
        <taxon>Mermithidae</taxon>
        <taxon>Romanomermis</taxon>
    </lineage>
</organism>
<dbReference type="WBParaSite" id="nRc.2.0.1.t14630-RA">
    <property type="protein sequence ID" value="nRc.2.0.1.t14630-RA"/>
    <property type="gene ID" value="nRc.2.0.1.g14630"/>
</dbReference>
<accession>A0A915ILD5</accession>
<evidence type="ECO:0000313" key="2">
    <source>
        <dbReference type="Proteomes" id="UP000887565"/>
    </source>
</evidence>
<sequence length="89" mass="10196">MVEVEEVEPQQQRLAGAVAETDPQVVEKEQDTQPLVPDTQHLAVVWHKLVEEVEVEQGTHTEEQQLVGTVIERGWIFWIMDLSTTFTTK</sequence>
<name>A0A915ILD5_ROMCU</name>